<dbReference type="AlphaFoldDB" id="A0A4Y8Q0B9"/>
<dbReference type="OrthoDB" id="2968015at2"/>
<protein>
    <recommendedName>
        <fullName evidence="3">N-acetyltransferase domain-containing protein</fullName>
    </recommendedName>
</protein>
<evidence type="ECO:0008006" key="3">
    <source>
        <dbReference type="Google" id="ProtNLM"/>
    </source>
</evidence>
<dbReference type="Gene3D" id="3.40.630.30">
    <property type="match status" value="1"/>
</dbReference>
<keyword evidence="2" id="KW-1185">Reference proteome</keyword>
<evidence type="ECO:0000313" key="1">
    <source>
        <dbReference type="EMBL" id="TFE86741.1"/>
    </source>
</evidence>
<proteinExistence type="predicted"/>
<organism evidence="1 2">
    <name type="scientific">Paenibacillus athensensis</name>
    <dbReference type="NCBI Taxonomy" id="1967502"/>
    <lineage>
        <taxon>Bacteria</taxon>
        <taxon>Bacillati</taxon>
        <taxon>Bacillota</taxon>
        <taxon>Bacilli</taxon>
        <taxon>Bacillales</taxon>
        <taxon>Paenibacillaceae</taxon>
        <taxon>Paenibacillus</taxon>
    </lineage>
</organism>
<dbReference type="SUPFAM" id="SSF55729">
    <property type="entry name" value="Acyl-CoA N-acyltransferases (Nat)"/>
    <property type="match status" value="1"/>
</dbReference>
<dbReference type="RefSeq" id="WP_134753870.1">
    <property type="nucleotide sequence ID" value="NZ_MYFO02000003.1"/>
</dbReference>
<evidence type="ECO:0000313" key="2">
    <source>
        <dbReference type="Proteomes" id="UP000298246"/>
    </source>
</evidence>
<dbReference type="InterPro" id="IPR016181">
    <property type="entry name" value="Acyl_CoA_acyltransferase"/>
</dbReference>
<name>A0A4Y8Q0B9_9BACL</name>
<gene>
    <name evidence="1" type="ORF">B5M42_14045</name>
</gene>
<accession>A0A4Y8Q0B9</accession>
<comment type="caution">
    <text evidence="1">The sequence shown here is derived from an EMBL/GenBank/DDBJ whole genome shotgun (WGS) entry which is preliminary data.</text>
</comment>
<sequence length="171" mass="19510">MTIFFRRCANDEELAKVSLFALANKREMHAALGTLDMVSQLVSYMTHGHLLYLADDEDQVVGIIAYYHGTPEQEFKNKEVAFVDAAILGQAYRGTRIFIRGLRYMVDAIIEAHPDVQELRFIAFAENTYLCRLYAKFSKISSTREGPFGKETVFSVKIHNLRATLNEPRLV</sequence>
<reference evidence="1 2" key="1">
    <citation type="submission" date="2017-03" db="EMBL/GenBank/DDBJ databases">
        <title>Isolation of Levoglucosan Utilizing Bacteria.</title>
        <authorList>
            <person name="Arya A.S."/>
        </authorList>
    </citation>
    <scope>NUCLEOTIDE SEQUENCE [LARGE SCALE GENOMIC DNA]</scope>
    <source>
        <strain evidence="1 2">MEC069</strain>
    </source>
</reference>
<dbReference type="Proteomes" id="UP000298246">
    <property type="component" value="Unassembled WGS sequence"/>
</dbReference>
<dbReference type="EMBL" id="MYFO01000017">
    <property type="protein sequence ID" value="TFE86741.1"/>
    <property type="molecule type" value="Genomic_DNA"/>
</dbReference>